<dbReference type="Pfam" id="PF06977">
    <property type="entry name" value="SdiA-regulated"/>
    <property type="match status" value="1"/>
</dbReference>
<comment type="caution">
    <text evidence="4">The sequence shown here is derived from an EMBL/GenBank/DDBJ whole genome shotgun (WGS) entry which is preliminary data.</text>
</comment>
<comment type="subcellular location">
    <subcellularLocation>
        <location evidence="1">Cell membrane</location>
    </subcellularLocation>
</comment>
<dbReference type="AlphaFoldDB" id="A0A5M6CN95"/>
<sequence length="287" mass="32067">MNKVFSIVLCSIALTACSQTKKQQDSPAGYDFNAPVKYEMVSDLKEISGNTFYAGDPSTIYAIQDEDGKLFYWNVNTPQQVQHVKFGKHGDYEDVAITKDYVVVLRSDGVLITFPYSEIKTGMLNTVKEWNSLIPAGEYESLYFDRNSGKLIILCKNCDADRGKSAGVSGYELQLKEDGSPVLTGKFNINTENLKSAKGKSKGRIRPSALTFNNRTKEWFILASVNHLLIVADERWNIKQTVTLNQSLFPQPEGISFDIDNNLYISNEAGNTPNGTVLKFPYKGLQK</sequence>
<dbReference type="EMBL" id="VWSH01000001">
    <property type="protein sequence ID" value="KAA5536476.1"/>
    <property type="molecule type" value="Genomic_DNA"/>
</dbReference>
<accession>A0A5M6CN95</accession>
<dbReference type="SUPFAM" id="SSF101898">
    <property type="entry name" value="NHL repeat"/>
    <property type="match status" value="1"/>
</dbReference>
<gene>
    <name evidence="4" type="ORF">F0919_02065</name>
</gene>
<organism evidence="4 5">
    <name type="scientific">Taibaiella lutea</name>
    <dbReference type="NCBI Taxonomy" id="2608001"/>
    <lineage>
        <taxon>Bacteria</taxon>
        <taxon>Pseudomonadati</taxon>
        <taxon>Bacteroidota</taxon>
        <taxon>Chitinophagia</taxon>
        <taxon>Chitinophagales</taxon>
        <taxon>Chitinophagaceae</taxon>
        <taxon>Taibaiella</taxon>
    </lineage>
</organism>
<dbReference type="InterPro" id="IPR009722">
    <property type="entry name" value="YjiK/CarP"/>
</dbReference>
<evidence type="ECO:0000256" key="2">
    <source>
        <dbReference type="ARBA" id="ARBA00022475"/>
    </source>
</evidence>
<reference evidence="4 5" key="1">
    <citation type="submission" date="2019-09" db="EMBL/GenBank/DDBJ databases">
        <title>Genome sequence and assembly of Taibaiella sp.</title>
        <authorList>
            <person name="Chhetri G."/>
        </authorList>
    </citation>
    <scope>NUCLEOTIDE SEQUENCE [LARGE SCALE GENOMIC DNA]</scope>
    <source>
        <strain evidence="4 5">KVB11</strain>
    </source>
</reference>
<dbReference type="GO" id="GO:0005886">
    <property type="term" value="C:plasma membrane"/>
    <property type="evidence" value="ECO:0007669"/>
    <property type="project" value="UniProtKB-SubCell"/>
</dbReference>
<evidence type="ECO:0000256" key="1">
    <source>
        <dbReference type="ARBA" id="ARBA00004236"/>
    </source>
</evidence>
<keyword evidence="2" id="KW-1003">Cell membrane</keyword>
<evidence type="ECO:0000313" key="4">
    <source>
        <dbReference type="EMBL" id="KAA5536476.1"/>
    </source>
</evidence>
<dbReference type="RefSeq" id="WP_150031049.1">
    <property type="nucleotide sequence ID" value="NZ_VWSH01000001.1"/>
</dbReference>
<evidence type="ECO:0000313" key="5">
    <source>
        <dbReference type="Proteomes" id="UP000323632"/>
    </source>
</evidence>
<keyword evidence="5" id="KW-1185">Reference proteome</keyword>
<dbReference type="Proteomes" id="UP000323632">
    <property type="component" value="Unassembled WGS sequence"/>
</dbReference>
<dbReference type="PROSITE" id="PS51257">
    <property type="entry name" value="PROKAR_LIPOPROTEIN"/>
    <property type="match status" value="1"/>
</dbReference>
<proteinExistence type="predicted"/>
<evidence type="ECO:0000256" key="3">
    <source>
        <dbReference type="ARBA" id="ARBA00023136"/>
    </source>
</evidence>
<protein>
    <submittedName>
        <fullName evidence="4">SdiA-regulated family protein</fullName>
    </submittedName>
</protein>
<name>A0A5M6CN95_9BACT</name>
<keyword evidence="3" id="KW-0472">Membrane</keyword>